<dbReference type="Gene3D" id="3.10.129.10">
    <property type="entry name" value="Hotdog Thioesterase"/>
    <property type="match status" value="1"/>
</dbReference>
<dbReference type="RefSeq" id="WP_146861866.1">
    <property type="nucleotide sequence ID" value="NZ_BKAU01000002.1"/>
</dbReference>
<name>A0A512RKJ9_9BACT</name>
<dbReference type="OrthoDB" id="333038at2"/>
<keyword evidence="2" id="KW-0378">Hydrolase</keyword>
<dbReference type="GO" id="GO:0047617">
    <property type="term" value="F:fatty acyl-CoA hydrolase activity"/>
    <property type="evidence" value="ECO:0007669"/>
    <property type="project" value="TreeGrafter"/>
</dbReference>
<dbReference type="EMBL" id="BKAU01000002">
    <property type="protein sequence ID" value="GEP96218.1"/>
    <property type="molecule type" value="Genomic_DNA"/>
</dbReference>
<evidence type="ECO:0000313" key="4">
    <source>
        <dbReference type="Proteomes" id="UP000321436"/>
    </source>
</evidence>
<sequence length="142" mass="15547">MARVKIDMPSAYRFSCAIPVRIGDVNYGGHLGNDAVVSILHESRLQFLASIGCTELDAFGTAMIMADLAVLYKGEGFYGDILTVEVTADELTSAGFDLFYRISAERDGKTAVLAEAKTGMICFNYEQRKVARLPEALKQKLI</sequence>
<comment type="similarity">
    <text evidence="1">Belongs to the 4-hydroxybenzoyl-CoA thioesterase family.</text>
</comment>
<comment type="caution">
    <text evidence="3">The sequence shown here is derived from an EMBL/GenBank/DDBJ whole genome shotgun (WGS) entry which is preliminary data.</text>
</comment>
<organism evidence="3 4">
    <name type="scientific">Chitinophaga cymbidii</name>
    <dbReference type="NCBI Taxonomy" id="1096750"/>
    <lineage>
        <taxon>Bacteria</taxon>
        <taxon>Pseudomonadati</taxon>
        <taxon>Bacteroidota</taxon>
        <taxon>Chitinophagia</taxon>
        <taxon>Chitinophagales</taxon>
        <taxon>Chitinophagaceae</taxon>
        <taxon>Chitinophaga</taxon>
    </lineage>
</organism>
<gene>
    <name evidence="3" type="ORF">CCY01nite_24780</name>
</gene>
<dbReference type="SUPFAM" id="SSF54637">
    <property type="entry name" value="Thioesterase/thiol ester dehydrase-isomerase"/>
    <property type="match status" value="1"/>
</dbReference>
<reference evidence="3 4" key="1">
    <citation type="submission" date="2019-07" db="EMBL/GenBank/DDBJ databases">
        <title>Whole genome shotgun sequence of Chitinophaga cymbidii NBRC 109752.</title>
        <authorList>
            <person name="Hosoyama A."/>
            <person name="Uohara A."/>
            <person name="Ohji S."/>
            <person name="Ichikawa N."/>
        </authorList>
    </citation>
    <scope>NUCLEOTIDE SEQUENCE [LARGE SCALE GENOMIC DNA]</scope>
    <source>
        <strain evidence="3 4">NBRC 109752</strain>
    </source>
</reference>
<dbReference type="CDD" id="cd00586">
    <property type="entry name" value="4HBT"/>
    <property type="match status" value="1"/>
</dbReference>
<dbReference type="Proteomes" id="UP000321436">
    <property type="component" value="Unassembled WGS sequence"/>
</dbReference>
<keyword evidence="4" id="KW-1185">Reference proteome</keyword>
<evidence type="ECO:0000256" key="2">
    <source>
        <dbReference type="ARBA" id="ARBA00022801"/>
    </source>
</evidence>
<evidence type="ECO:0000313" key="3">
    <source>
        <dbReference type="EMBL" id="GEP96218.1"/>
    </source>
</evidence>
<proteinExistence type="inferred from homology"/>
<evidence type="ECO:0008006" key="5">
    <source>
        <dbReference type="Google" id="ProtNLM"/>
    </source>
</evidence>
<accession>A0A512RKJ9</accession>
<dbReference type="InterPro" id="IPR050563">
    <property type="entry name" value="4-hydroxybenzoyl-CoA_TE"/>
</dbReference>
<dbReference type="InterPro" id="IPR029069">
    <property type="entry name" value="HotDog_dom_sf"/>
</dbReference>
<dbReference type="AlphaFoldDB" id="A0A512RKJ9"/>
<evidence type="ECO:0000256" key="1">
    <source>
        <dbReference type="ARBA" id="ARBA00005953"/>
    </source>
</evidence>
<dbReference type="PANTHER" id="PTHR31793:SF27">
    <property type="entry name" value="NOVEL THIOESTERASE SUPERFAMILY DOMAIN AND SAPOSIN A-TYPE DOMAIN CONTAINING PROTEIN (0610012H03RIK)"/>
    <property type="match status" value="1"/>
</dbReference>
<protein>
    <recommendedName>
        <fullName evidence="5">Thioesterase</fullName>
    </recommendedName>
</protein>
<dbReference type="PANTHER" id="PTHR31793">
    <property type="entry name" value="4-HYDROXYBENZOYL-COA THIOESTERASE FAMILY MEMBER"/>
    <property type="match status" value="1"/>
</dbReference>
<dbReference type="Pfam" id="PF13279">
    <property type="entry name" value="4HBT_2"/>
    <property type="match status" value="1"/>
</dbReference>